<evidence type="ECO:0000259" key="9">
    <source>
        <dbReference type="PROSITE" id="PS51910"/>
    </source>
</evidence>
<reference evidence="10" key="2">
    <citation type="submission" date="2025-08" db="UniProtKB">
        <authorList>
            <consortium name="Ensembl"/>
        </authorList>
    </citation>
    <scope>IDENTIFICATION</scope>
</reference>
<evidence type="ECO:0000313" key="10">
    <source>
        <dbReference type="Ensembl" id="ENSLOCP00000000011.1"/>
    </source>
</evidence>
<feature type="signal peptide" evidence="8">
    <location>
        <begin position="1"/>
        <end position="19"/>
    </location>
</feature>
<dbReference type="SUPFAM" id="SSF51445">
    <property type="entry name" value="(Trans)glycosidases"/>
    <property type="match status" value="1"/>
</dbReference>
<dbReference type="Pfam" id="PF00704">
    <property type="entry name" value="Glyco_hydro_18"/>
    <property type="match status" value="1"/>
</dbReference>
<accession>W5LV54</accession>
<feature type="chain" id="PRO_5004867169" description="Chitinase domain-containing protein 1" evidence="8">
    <location>
        <begin position="20"/>
        <end position="390"/>
    </location>
</feature>
<dbReference type="STRING" id="7918.ENSLOCP00000000011"/>
<dbReference type="Gene3D" id="3.20.20.80">
    <property type="entry name" value="Glycosidases"/>
    <property type="match status" value="1"/>
</dbReference>
<reference evidence="10" key="3">
    <citation type="submission" date="2025-09" db="UniProtKB">
        <authorList>
            <consortium name="Ensembl"/>
        </authorList>
    </citation>
    <scope>IDENTIFICATION</scope>
</reference>
<dbReference type="PANTHER" id="PTHR46066">
    <property type="entry name" value="CHITINASE DOMAIN-CONTAINING PROTEIN 1 FAMILY MEMBER"/>
    <property type="match status" value="1"/>
</dbReference>
<dbReference type="eggNOG" id="KOG2091">
    <property type="taxonomic scope" value="Eukaryota"/>
</dbReference>
<dbReference type="InterPro" id="IPR017853">
    <property type="entry name" value="GH"/>
</dbReference>
<dbReference type="CDD" id="cd02876">
    <property type="entry name" value="GH18_SI-CLP"/>
    <property type="match status" value="1"/>
</dbReference>
<dbReference type="Gene3D" id="3.10.50.10">
    <property type="match status" value="1"/>
</dbReference>
<evidence type="ECO:0000256" key="3">
    <source>
        <dbReference type="ARBA" id="ARBA00009336"/>
    </source>
</evidence>
<dbReference type="GO" id="GO:0005576">
    <property type="term" value="C:extracellular region"/>
    <property type="evidence" value="ECO:0007669"/>
    <property type="project" value="UniProtKB-SubCell"/>
</dbReference>
<keyword evidence="4" id="KW-0964">Secreted</keyword>
<comment type="similarity">
    <text evidence="3">Belongs to the glycosyl hydrolase 18 family.</text>
</comment>
<keyword evidence="11" id="KW-1185">Reference proteome</keyword>
<name>W5LV54_LEPOC</name>
<comment type="subcellular location">
    <subcellularLocation>
        <location evidence="1">Lysosome</location>
    </subcellularLocation>
    <subcellularLocation>
        <location evidence="2">Secreted</location>
    </subcellularLocation>
</comment>
<dbReference type="PANTHER" id="PTHR46066:SF2">
    <property type="entry name" value="CHITINASE DOMAIN-CONTAINING PROTEIN 1"/>
    <property type="match status" value="1"/>
</dbReference>
<dbReference type="KEGG" id="loc:102693927"/>
<dbReference type="InParanoid" id="W5LV54"/>
<proteinExistence type="inferred from homology"/>
<dbReference type="GO" id="GO:0005764">
    <property type="term" value="C:lysosome"/>
    <property type="evidence" value="ECO:0007669"/>
    <property type="project" value="UniProtKB-SubCell"/>
</dbReference>
<dbReference type="CTD" id="66005"/>
<evidence type="ECO:0000256" key="8">
    <source>
        <dbReference type="SAM" id="SignalP"/>
    </source>
</evidence>
<reference evidence="11" key="1">
    <citation type="submission" date="2011-12" db="EMBL/GenBank/DDBJ databases">
        <title>The Draft Genome of Lepisosteus oculatus.</title>
        <authorList>
            <consortium name="The Broad Institute Genome Assembly &amp; Analysis Group"/>
            <consortium name="Computational R&amp;D Group"/>
            <consortium name="and Sequencing Platform"/>
            <person name="Di Palma F."/>
            <person name="Alfoldi J."/>
            <person name="Johnson J."/>
            <person name="Berlin A."/>
            <person name="Gnerre S."/>
            <person name="Jaffe D."/>
            <person name="MacCallum I."/>
            <person name="Young S."/>
            <person name="Walker B.J."/>
            <person name="Lander E.S."/>
            <person name="Lindblad-Toh K."/>
        </authorList>
    </citation>
    <scope>NUCLEOTIDE SEQUENCE [LARGE SCALE GENOMIC DNA]</scope>
</reference>
<dbReference type="FunFam" id="3.10.50.10:FF:000002">
    <property type="entry name" value="Chitinase domain-containing protein 1"/>
    <property type="match status" value="1"/>
</dbReference>
<keyword evidence="6" id="KW-0458">Lysosome</keyword>
<keyword evidence="5 8" id="KW-0732">Signal</keyword>
<dbReference type="HOGENOM" id="CLU_035132_2_0_1"/>
<feature type="domain" description="GH18" evidence="9">
    <location>
        <begin position="77"/>
        <end position="390"/>
    </location>
</feature>
<dbReference type="FunCoup" id="W5LV54">
    <property type="interactions" value="706"/>
</dbReference>
<dbReference type="InterPro" id="IPR001223">
    <property type="entry name" value="Glyco_hydro18_cat"/>
</dbReference>
<evidence type="ECO:0000256" key="7">
    <source>
        <dbReference type="ARBA" id="ARBA00040976"/>
    </source>
</evidence>
<dbReference type="Proteomes" id="UP000018468">
    <property type="component" value="Unassembled WGS sequence"/>
</dbReference>
<protein>
    <recommendedName>
        <fullName evidence="7">Chitinase domain-containing protein 1</fullName>
    </recommendedName>
</protein>
<dbReference type="GO" id="GO:0005975">
    <property type="term" value="P:carbohydrate metabolic process"/>
    <property type="evidence" value="ECO:0007669"/>
    <property type="project" value="InterPro"/>
</dbReference>
<dbReference type="GeneID" id="102693927"/>
<dbReference type="GO" id="GO:0008061">
    <property type="term" value="F:chitin binding"/>
    <property type="evidence" value="ECO:0007669"/>
    <property type="project" value="InterPro"/>
</dbReference>
<organism evidence="10 11">
    <name type="scientific">Lepisosteus oculatus</name>
    <name type="common">Spotted gar</name>
    <dbReference type="NCBI Taxonomy" id="7918"/>
    <lineage>
        <taxon>Eukaryota</taxon>
        <taxon>Metazoa</taxon>
        <taxon>Chordata</taxon>
        <taxon>Craniata</taxon>
        <taxon>Vertebrata</taxon>
        <taxon>Euteleostomi</taxon>
        <taxon>Actinopterygii</taxon>
        <taxon>Neopterygii</taxon>
        <taxon>Holostei</taxon>
        <taxon>Semionotiformes</taxon>
        <taxon>Lepisosteidae</taxon>
        <taxon>Lepisosteus</taxon>
    </lineage>
</organism>
<dbReference type="AlphaFoldDB" id="W5LV54"/>
<dbReference type="Ensembl" id="ENSLOCT00000000011.1">
    <property type="protein sequence ID" value="ENSLOCP00000000011.1"/>
    <property type="gene ID" value="ENSLOCG00000000010.1"/>
</dbReference>
<dbReference type="OrthoDB" id="10254444at2759"/>
<dbReference type="OMA" id="YSINERI"/>
<sequence length="390" mass="43919">MTAVLSLLSILLRVLLVDATLSKSDLKPSLKAPEKQAPADRPVQERGLVVSDPKAKDIVREHQRFCAQTAGQPVFGGAVLGYITPWNSHGYDVAKQFGAKLTSVSPVWLQLRRRGRDSFHITGLHDSDQGWMRAVRKSNRKIKIWPRLLFDGWSYQDYESVLSSEDEIEELAEEAVEVAKAEGYDGFVLEMWSQLGGHRRVELVHLVTHLCETLRSSQLGCVLVIPPGVVPSSDQPGMFGPQEFEQLAPTVDGFSLMTYDYSTPSRPGPSAPLPWVRACVHVLDPKAVWRHKILLGLNFYGLDFSRQGGGEPVLGSRYIELLKEYKPRMEWDQQTAEHYFEYKRSSGVKHVVYYPTLKSIQMRLDLASELGTGVSVWELGQGLDYFYDLL</sequence>
<evidence type="ECO:0000256" key="4">
    <source>
        <dbReference type="ARBA" id="ARBA00022525"/>
    </source>
</evidence>
<dbReference type="SMART" id="SM00636">
    <property type="entry name" value="Glyco_18"/>
    <property type="match status" value="1"/>
</dbReference>
<evidence type="ECO:0000256" key="5">
    <source>
        <dbReference type="ARBA" id="ARBA00022729"/>
    </source>
</evidence>
<dbReference type="FunFam" id="3.20.20.80:FF:000028">
    <property type="entry name" value="Chitinase domain-containing protein 1"/>
    <property type="match status" value="1"/>
</dbReference>
<dbReference type="InterPro" id="IPR011583">
    <property type="entry name" value="Chitinase_II/V-like_cat"/>
</dbReference>
<evidence type="ECO:0000313" key="11">
    <source>
        <dbReference type="Proteomes" id="UP000018468"/>
    </source>
</evidence>
<dbReference type="Bgee" id="ENSLOCG00000000010">
    <property type="expression patterns" value="Expressed in intestine and 13 other cell types or tissues"/>
</dbReference>
<dbReference type="GeneTree" id="ENSGT00390000012069"/>
<dbReference type="GO" id="GO:0070492">
    <property type="term" value="F:oligosaccharide binding"/>
    <property type="evidence" value="ECO:0000318"/>
    <property type="project" value="GO_Central"/>
</dbReference>
<dbReference type="Gene3D" id="1.10.8.360">
    <property type="entry name" value="3,6-anhydro-alpha-l-galactosidase"/>
    <property type="match status" value="1"/>
</dbReference>
<dbReference type="PROSITE" id="PS51910">
    <property type="entry name" value="GH18_2"/>
    <property type="match status" value="1"/>
</dbReference>
<evidence type="ECO:0000256" key="6">
    <source>
        <dbReference type="ARBA" id="ARBA00023228"/>
    </source>
</evidence>
<dbReference type="InterPro" id="IPR029070">
    <property type="entry name" value="Chitinase_insertion_sf"/>
</dbReference>
<evidence type="ECO:0000256" key="2">
    <source>
        <dbReference type="ARBA" id="ARBA00004613"/>
    </source>
</evidence>
<evidence type="ECO:0000256" key="1">
    <source>
        <dbReference type="ARBA" id="ARBA00004371"/>
    </source>
</evidence>
<dbReference type="GO" id="GO:0012505">
    <property type="term" value="C:endomembrane system"/>
    <property type="evidence" value="ECO:0000318"/>
    <property type="project" value="GO_Central"/>
</dbReference>